<dbReference type="InterPro" id="IPR002853">
    <property type="entry name" value="TFIIE_asu"/>
</dbReference>
<evidence type="ECO:0000313" key="4">
    <source>
        <dbReference type="Proteomes" id="UP000243423"/>
    </source>
</evidence>
<protein>
    <submittedName>
        <fullName evidence="3">TATA binding protein of transcription factor IIE</fullName>
    </submittedName>
</protein>
<dbReference type="Proteomes" id="UP000243423">
    <property type="component" value="Nucleomorph 1"/>
</dbReference>
<proteinExistence type="predicted"/>
<accession>F2HHF8</accession>
<dbReference type="AlphaFoldDB" id="F2HHF8"/>
<feature type="transmembrane region" description="Helical" evidence="1">
    <location>
        <begin position="12"/>
        <end position="33"/>
    </location>
</feature>
<keyword evidence="1" id="KW-0812">Transmembrane</keyword>
<dbReference type="PANTHER" id="PTHR13097:SF7">
    <property type="entry name" value="GENERAL TRANSCRIPTION FACTOR IIE SUBUNIT 1"/>
    <property type="match status" value="1"/>
</dbReference>
<dbReference type="InterPro" id="IPR024550">
    <property type="entry name" value="TFIIEa/SarR/Rpc3_HTH_dom"/>
</dbReference>
<dbReference type="GO" id="GO:0005673">
    <property type="term" value="C:transcription factor TFIIE complex"/>
    <property type="evidence" value="ECO:0007669"/>
    <property type="project" value="TreeGrafter"/>
</dbReference>
<dbReference type="Pfam" id="PF02002">
    <property type="entry name" value="TFIIE_alpha"/>
    <property type="match status" value="1"/>
</dbReference>
<evidence type="ECO:0000313" key="3">
    <source>
        <dbReference type="EMBL" id="AEA38754.1"/>
    </source>
</evidence>
<evidence type="ECO:0000259" key="2">
    <source>
        <dbReference type="SMART" id="SM00531"/>
    </source>
</evidence>
<dbReference type="EMBL" id="CP002172">
    <property type="protein sequence ID" value="AEA38754.1"/>
    <property type="molecule type" value="Genomic_DNA"/>
</dbReference>
<dbReference type="RefSeq" id="XP_003239652.1">
    <property type="nucleotide sequence ID" value="XM_003239604.1"/>
</dbReference>
<name>F2HHF8_9CRYP</name>
<dbReference type="GeneID" id="10447048"/>
<geneLocation type="nucleomorph" evidence="3"/>
<organism evidence="3 4">
    <name type="scientific">Cryptomonas paramaecium</name>
    <dbReference type="NCBI Taxonomy" id="2898"/>
    <lineage>
        <taxon>Eukaryota</taxon>
        <taxon>Cryptophyceae</taxon>
        <taxon>Cryptomonadales</taxon>
        <taxon>Cryptomonadaceae</taxon>
        <taxon>Cryptomonas</taxon>
    </lineage>
</organism>
<dbReference type="InterPro" id="IPR036390">
    <property type="entry name" value="WH_DNA-bd_sf"/>
</dbReference>
<dbReference type="PANTHER" id="PTHR13097">
    <property type="entry name" value="TRANSCRIPTION INITIATION FACTOR IIE, ALPHA SUBUNIT"/>
    <property type="match status" value="1"/>
</dbReference>
<keyword evidence="3" id="KW-0542">Nucleomorph</keyword>
<keyword evidence="1" id="KW-1133">Transmembrane helix</keyword>
<dbReference type="GO" id="GO:0006367">
    <property type="term" value="P:transcription initiation at RNA polymerase II promoter"/>
    <property type="evidence" value="ECO:0007669"/>
    <property type="project" value="InterPro"/>
</dbReference>
<evidence type="ECO:0000256" key="1">
    <source>
        <dbReference type="SAM" id="Phobius"/>
    </source>
</evidence>
<feature type="domain" description="Transcription initiation factor IIE subunit alpha N-terminal" evidence="2">
    <location>
        <begin position="23"/>
        <end position="186"/>
    </location>
</feature>
<sequence>MFSNTYNIVVELIKIITYMFYSDMHIVILETLLKIGYMSQREIAVQTDIDSEYLRITISSLYGEKLVKYEDRLFKQIKKTSIKSSTKKTYKLRYWYIDPNYIIFTIKKKIKTIMLKNQNKITKNAPSFKCSRKICNKQYLLNELIALPFNHATGKFICNQFLNLKIKCGSNLDQEKNLDQYKTLNSTKYAYKNSEGIKIIIELLAKIYTYL</sequence>
<keyword evidence="1" id="KW-0472">Membrane</keyword>
<dbReference type="SUPFAM" id="SSF46785">
    <property type="entry name" value="Winged helix' DNA-binding domain"/>
    <property type="match status" value="1"/>
</dbReference>
<gene>
    <name evidence="3" type="primary">tfIIE</name>
    <name evidence="3" type="ORF">CPARA_1gp096</name>
</gene>
<dbReference type="InterPro" id="IPR039997">
    <property type="entry name" value="TFE"/>
</dbReference>
<dbReference type="SMART" id="SM00531">
    <property type="entry name" value="TFIIE"/>
    <property type="match status" value="1"/>
</dbReference>
<reference evidence="3 4" key="1">
    <citation type="journal article" date="2011" name="Genome Biol. Evol.">
        <title>Complete nucleomorph genome sequence of the nonphotosynthetic alga Cryptomonas paramecium reveals a core nucleomorph gene set.</title>
        <authorList>
            <person name="Tanifuji G."/>
            <person name="Onodera N.T."/>
            <person name="Wheeler T.J."/>
            <person name="Dlutek M."/>
            <person name="Donaher N."/>
            <person name="Archibald J.M."/>
        </authorList>
    </citation>
    <scope>NUCLEOTIDE SEQUENCE [LARGE SCALE GENOMIC DNA]</scope>
    <source>
        <strain evidence="3 4">CCAP977/2A</strain>
    </source>
</reference>